<evidence type="ECO:0000313" key="1">
    <source>
        <dbReference type="EMBL" id="MEJ8640173.1"/>
    </source>
</evidence>
<proteinExistence type="predicted"/>
<evidence type="ECO:0000313" key="2">
    <source>
        <dbReference type="Proteomes" id="UP001377168"/>
    </source>
</evidence>
<accession>A0ACC6Q8W2</accession>
<comment type="caution">
    <text evidence="1">The sequence shown here is derived from an EMBL/GenBank/DDBJ whole genome shotgun (WGS) entry which is preliminary data.</text>
</comment>
<keyword evidence="2" id="KW-1185">Reference proteome</keyword>
<name>A0ACC6Q8W2_9ACTN</name>
<sequence>MAVIALAGVPGSPGVTATALALLRTWPLADGWRLLLAECDPDGGAVLSGALEGRVPADRGLRNLAVSSRRQGQELVASFWTQLIAVDSRPGAERNRLLLPGLTDPRQASSLSSVWGQLADLFTGIEQHQHDVLIDLGRSGAFGASGVLAARAETVVVVVRGTLRSVHAARARVGMLRTALDSDSAAGAGVKGLAALLIAEGPYGQQEVSAELGIPVIAILPYRPKEAAVLSDGAPEDRRFAGCELMRAARTAVDGIQRHVAEQRVRIAAPLHDRRGVSGHAR</sequence>
<organism evidence="1 2">
    <name type="scientific">Streptomyces achmelvichensis</name>
    <dbReference type="NCBI Taxonomy" id="3134111"/>
    <lineage>
        <taxon>Bacteria</taxon>
        <taxon>Bacillati</taxon>
        <taxon>Actinomycetota</taxon>
        <taxon>Actinomycetes</taxon>
        <taxon>Kitasatosporales</taxon>
        <taxon>Streptomycetaceae</taxon>
        <taxon>Streptomyces</taxon>
    </lineage>
</organism>
<reference evidence="1" key="1">
    <citation type="submission" date="2024-03" db="EMBL/GenBank/DDBJ databases">
        <title>Novel Streptomyces species of biotechnological and ecological value are a feature of Machair soil.</title>
        <authorList>
            <person name="Prole J.R."/>
            <person name="Goodfellow M."/>
            <person name="Allenby N."/>
            <person name="Ward A.C."/>
        </authorList>
    </citation>
    <scope>NUCLEOTIDE SEQUENCE</scope>
    <source>
        <strain evidence="1">MS2.AVA.5</strain>
    </source>
</reference>
<dbReference type="Proteomes" id="UP001377168">
    <property type="component" value="Unassembled WGS sequence"/>
</dbReference>
<dbReference type="EMBL" id="JBBKAJ010000039">
    <property type="protein sequence ID" value="MEJ8640173.1"/>
    <property type="molecule type" value="Genomic_DNA"/>
</dbReference>
<protein>
    <submittedName>
        <fullName evidence="1">Uncharacterized protein</fullName>
    </submittedName>
</protein>
<gene>
    <name evidence="1" type="ORF">WKI67_43595</name>
</gene>